<sequence length="63" mass="7055">MMTNKIAEQLANIQGVVFALTLLDTYPTNIRLTPAFHALHNSLEMQVSMVCESIEKFETQQGS</sequence>
<dbReference type="AlphaFoldDB" id="A0A2N5XTU0"/>
<dbReference type="Proteomes" id="UP000234881">
    <property type="component" value="Unassembled WGS sequence"/>
</dbReference>
<name>A0A2N5XTU0_9HYPH</name>
<dbReference type="EMBL" id="PKUQ01000013">
    <property type="protein sequence ID" value="PLW77865.1"/>
    <property type="molecule type" value="Genomic_DNA"/>
</dbReference>
<accession>A0A2N5XTU0</accession>
<organism evidence="1 2">
    <name type="scientific">Cohaesibacter celericrescens</name>
    <dbReference type="NCBI Taxonomy" id="2067669"/>
    <lineage>
        <taxon>Bacteria</taxon>
        <taxon>Pseudomonadati</taxon>
        <taxon>Pseudomonadota</taxon>
        <taxon>Alphaproteobacteria</taxon>
        <taxon>Hyphomicrobiales</taxon>
        <taxon>Cohaesibacteraceae</taxon>
    </lineage>
</organism>
<protein>
    <submittedName>
        <fullName evidence="1">Uncharacterized protein</fullName>
    </submittedName>
</protein>
<evidence type="ECO:0000313" key="2">
    <source>
        <dbReference type="Proteomes" id="UP000234881"/>
    </source>
</evidence>
<keyword evidence="2" id="KW-1185">Reference proteome</keyword>
<gene>
    <name evidence="1" type="ORF">C0081_06990</name>
</gene>
<comment type="caution">
    <text evidence="1">The sequence shown here is derived from an EMBL/GenBank/DDBJ whole genome shotgun (WGS) entry which is preliminary data.</text>
</comment>
<reference evidence="1 2" key="1">
    <citation type="submission" date="2018-01" db="EMBL/GenBank/DDBJ databases">
        <title>The draft genome sequence of Cohaesibacter sp. H1304.</title>
        <authorList>
            <person name="Wang N.-N."/>
            <person name="Du Z.-J."/>
        </authorList>
    </citation>
    <scope>NUCLEOTIDE SEQUENCE [LARGE SCALE GENOMIC DNA]</scope>
    <source>
        <strain evidence="1 2">H1304</strain>
    </source>
</reference>
<proteinExistence type="predicted"/>
<evidence type="ECO:0000313" key="1">
    <source>
        <dbReference type="EMBL" id="PLW77865.1"/>
    </source>
</evidence>